<keyword evidence="3" id="KW-1185">Reference proteome</keyword>
<accession>A0ABX8SNM3</accession>
<dbReference type="InterPro" id="IPR013520">
    <property type="entry name" value="Ribonucl_H"/>
</dbReference>
<dbReference type="PANTHER" id="PTHR30231:SF42">
    <property type="entry name" value="EXONUCLEASE"/>
    <property type="match status" value="1"/>
</dbReference>
<dbReference type="EMBL" id="CP079216">
    <property type="protein sequence ID" value="QXT62804.1"/>
    <property type="molecule type" value="Genomic_DNA"/>
</dbReference>
<keyword evidence="2" id="KW-0269">Exonuclease</keyword>
<evidence type="ECO:0000259" key="1">
    <source>
        <dbReference type="SMART" id="SM00479"/>
    </source>
</evidence>
<evidence type="ECO:0000313" key="3">
    <source>
        <dbReference type="Proteomes" id="UP000824504"/>
    </source>
</evidence>
<organism evidence="2 3">
    <name type="scientific">Tessaracoccus palaemonis</name>
    <dbReference type="NCBI Taxonomy" id="2829499"/>
    <lineage>
        <taxon>Bacteria</taxon>
        <taxon>Bacillati</taxon>
        <taxon>Actinomycetota</taxon>
        <taxon>Actinomycetes</taxon>
        <taxon>Propionibacteriales</taxon>
        <taxon>Propionibacteriaceae</taxon>
        <taxon>Tessaracoccus</taxon>
    </lineage>
</organism>
<protein>
    <submittedName>
        <fullName evidence="2">3'-5' exonuclease</fullName>
    </submittedName>
</protein>
<evidence type="ECO:0000313" key="2">
    <source>
        <dbReference type="EMBL" id="QXT62804.1"/>
    </source>
</evidence>
<feature type="domain" description="Exonuclease" evidence="1">
    <location>
        <begin position="4"/>
        <end position="170"/>
    </location>
</feature>
<dbReference type="RefSeq" id="WP_219082030.1">
    <property type="nucleotide sequence ID" value="NZ_CP079216.1"/>
</dbReference>
<dbReference type="SMART" id="SM00479">
    <property type="entry name" value="EXOIII"/>
    <property type="match status" value="1"/>
</dbReference>
<dbReference type="PANTHER" id="PTHR30231">
    <property type="entry name" value="DNA POLYMERASE III SUBUNIT EPSILON"/>
    <property type="match status" value="1"/>
</dbReference>
<reference evidence="2 3" key="1">
    <citation type="submission" date="2021-07" db="EMBL/GenBank/DDBJ databases">
        <title>complete genome sequencing of Tessaracoccus sp.J1M15.</title>
        <authorList>
            <person name="Bae J.-W."/>
            <person name="Kim D.-y."/>
        </authorList>
    </citation>
    <scope>NUCLEOTIDE SEQUENCE [LARGE SCALE GENOMIC DNA]</scope>
    <source>
        <strain evidence="2 3">J1M15</strain>
    </source>
</reference>
<keyword evidence="2" id="KW-0540">Nuclease</keyword>
<dbReference type="Pfam" id="PF00929">
    <property type="entry name" value="RNase_T"/>
    <property type="match status" value="1"/>
</dbReference>
<name>A0ABX8SNM3_9ACTN</name>
<dbReference type="Proteomes" id="UP000824504">
    <property type="component" value="Chromosome"/>
</dbReference>
<keyword evidence="2" id="KW-0378">Hydrolase</keyword>
<gene>
    <name evidence="2" type="ORF">KDB89_13910</name>
</gene>
<sequence length="196" mass="21773">MPFDYTAIDFETANPFRGSPCSVGLVKVRGGVTVDERHWLMRPPAGHDDFSPWNVRVHGISAGSVARLPRWRDFLPRVVDFIDGDVLVAHNASFDASVLCQACEVDGLETPDLEYVCTRDMAKELWPLSDHKLPTVMKAVGKVMVGHHDALADARAVVAVVDGMRRQLQHVGSLRELAGALDVQVKELRRARLRVR</sequence>
<proteinExistence type="predicted"/>
<dbReference type="CDD" id="cd06130">
    <property type="entry name" value="DNA_pol_III_epsilon_like"/>
    <property type="match status" value="1"/>
</dbReference>
<dbReference type="GO" id="GO:0004527">
    <property type="term" value="F:exonuclease activity"/>
    <property type="evidence" value="ECO:0007669"/>
    <property type="project" value="UniProtKB-KW"/>
</dbReference>